<accession>A0A160TSJ6</accession>
<keyword evidence="6 12" id="KW-0378">Hydrolase</keyword>
<evidence type="ECO:0000256" key="2">
    <source>
        <dbReference type="ARBA" id="ARBA00004882"/>
    </source>
</evidence>
<dbReference type="InterPro" id="IPR024072">
    <property type="entry name" value="DHFR-like_dom_sf"/>
</dbReference>
<keyword evidence="10" id="KW-0511">Multifunctional enzyme</keyword>
<dbReference type="EC" id="3.5.4.26" evidence="12"/>
<dbReference type="PANTHER" id="PTHR38011:SF7">
    <property type="entry name" value="2,5-DIAMINO-6-RIBOSYLAMINO-4(3H)-PYRIMIDINONE 5'-PHOSPHATE REDUCTASE"/>
    <property type="match status" value="1"/>
</dbReference>
<dbReference type="InterPro" id="IPR016192">
    <property type="entry name" value="APOBEC/CMP_deaminase_Zn-bd"/>
</dbReference>
<keyword evidence="7" id="KW-0862">Zinc</keyword>
<proteinExistence type="predicted"/>
<dbReference type="InterPro" id="IPR002125">
    <property type="entry name" value="CMP_dCMP_dom"/>
</dbReference>
<dbReference type="GO" id="GO:0009231">
    <property type="term" value="P:riboflavin biosynthetic process"/>
    <property type="evidence" value="ECO:0007669"/>
    <property type="project" value="UniProtKB-UniPathway"/>
</dbReference>
<dbReference type="CDD" id="cd01284">
    <property type="entry name" value="Riboflavin_deaminase-reductase"/>
    <property type="match status" value="1"/>
</dbReference>
<evidence type="ECO:0000313" key="12">
    <source>
        <dbReference type="EMBL" id="CUS51328.1"/>
    </source>
</evidence>
<dbReference type="NCBIfam" id="TIGR00326">
    <property type="entry name" value="eubact_ribD"/>
    <property type="match status" value="1"/>
</dbReference>
<evidence type="ECO:0000256" key="6">
    <source>
        <dbReference type="ARBA" id="ARBA00022801"/>
    </source>
</evidence>
<evidence type="ECO:0000256" key="3">
    <source>
        <dbReference type="ARBA" id="ARBA00004910"/>
    </source>
</evidence>
<dbReference type="GO" id="GO:0008270">
    <property type="term" value="F:zinc ion binding"/>
    <property type="evidence" value="ECO:0007669"/>
    <property type="project" value="InterPro"/>
</dbReference>
<dbReference type="EMBL" id="CZRL01000059">
    <property type="protein sequence ID" value="CUS51328.1"/>
    <property type="molecule type" value="Genomic_DNA"/>
</dbReference>
<dbReference type="PIRSF" id="PIRSF006769">
    <property type="entry name" value="RibD"/>
    <property type="match status" value="1"/>
</dbReference>
<dbReference type="Gene3D" id="3.40.140.10">
    <property type="entry name" value="Cytidine Deaminase, domain 2"/>
    <property type="match status" value="1"/>
</dbReference>
<reference evidence="12" key="1">
    <citation type="submission" date="2015-10" db="EMBL/GenBank/DDBJ databases">
        <authorList>
            <person name="Gilbert D.G."/>
        </authorList>
    </citation>
    <scope>NUCLEOTIDE SEQUENCE</scope>
</reference>
<comment type="pathway">
    <text evidence="2">Cofactor biosynthesis; riboflavin biosynthesis; 5-amino-6-(D-ribitylamino)uracil from GTP: step 2/4.</text>
</comment>
<feature type="domain" description="CMP/dCMP-type deaminase" evidence="11">
    <location>
        <begin position="1"/>
        <end position="117"/>
    </location>
</feature>
<dbReference type="InterPro" id="IPR016193">
    <property type="entry name" value="Cytidine_deaminase-like"/>
</dbReference>
<evidence type="ECO:0000256" key="4">
    <source>
        <dbReference type="ARBA" id="ARBA00022619"/>
    </source>
</evidence>
<dbReference type="NCBIfam" id="TIGR00227">
    <property type="entry name" value="ribD_Cterm"/>
    <property type="match status" value="1"/>
</dbReference>
<evidence type="ECO:0000256" key="7">
    <source>
        <dbReference type="ARBA" id="ARBA00022833"/>
    </source>
</evidence>
<evidence type="ECO:0000256" key="1">
    <source>
        <dbReference type="ARBA" id="ARBA00001947"/>
    </source>
</evidence>
<comment type="pathway">
    <text evidence="3">Cofactor biosynthesis; riboflavin biosynthesis; 5-amino-6-(D-ribitylamino)uracil from GTP: step 3/4.</text>
</comment>
<dbReference type="FunFam" id="3.40.140.10:FF:000025">
    <property type="entry name" value="Riboflavin biosynthesis protein RibD"/>
    <property type="match status" value="1"/>
</dbReference>
<dbReference type="AlphaFoldDB" id="A0A160TSJ6"/>
<evidence type="ECO:0000256" key="9">
    <source>
        <dbReference type="ARBA" id="ARBA00023002"/>
    </source>
</evidence>
<dbReference type="GO" id="GO:0050661">
    <property type="term" value="F:NADP binding"/>
    <property type="evidence" value="ECO:0007669"/>
    <property type="project" value="InterPro"/>
</dbReference>
<evidence type="ECO:0000256" key="8">
    <source>
        <dbReference type="ARBA" id="ARBA00022857"/>
    </source>
</evidence>
<organism evidence="12">
    <name type="scientific">hydrothermal vent metagenome</name>
    <dbReference type="NCBI Taxonomy" id="652676"/>
    <lineage>
        <taxon>unclassified sequences</taxon>
        <taxon>metagenomes</taxon>
        <taxon>ecological metagenomes</taxon>
    </lineage>
</organism>
<dbReference type="SUPFAM" id="SSF53927">
    <property type="entry name" value="Cytidine deaminase-like"/>
    <property type="match status" value="1"/>
</dbReference>
<dbReference type="Pfam" id="PF01872">
    <property type="entry name" value="RibD_C"/>
    <property type="match status" value="1"/>
</dbReference>
<protein>
    <submittedName>
        <fullName evidence="12">Diaminohydroxyphosphoribosylaminopyrimidine deaminase / 5-amino-6-(5-phosphoribosylamino)uracil reductase</fullName>
        <ecNumber evidence="12">1.1.1.193</ecNumber>
        <ecNumber evidence="12">3.5.4.26</ecNumber>
    </submittedName>
</protein>
<keyword evidence="8" id="KW-0521">NADP</keyword>
<name>A0A160TSJ6_9ZZZZ</name>
<gene>
    <name evidence="12" type="ORF">MGWOODY_XGa347</name>
</gene>
<dbReference type="PROSITE" id="PS00903">
    <property type="entry name" value="CYT_DCMP_DEAMINASES_1"/>
    <property type="match status" value="1"/>
</dbReference>
<evidence type="ECO:0000256" key="10">
    <source>
        <dbReference type="ARBA" id="ARBA00023268"/>
    </source>
</evidence>
<dbReference type="PANTHER" id="PTHR38011">
    <property type="entry name" value="DIHYDROFOLATE REDUCTASE FAMILY PROTEIN (AFU_ORTHOLOGUE AFUA_8G06820)"/>
    <property type="match status" value="1"/>
</dbReference>
<dbReference type="GO" id="GO:0008835">
    <property type="term" value="F:diaminohydroxyphosphoribosylaminopyrimidine deaminase activity"/>
    <property type="evidence" value="ECO:0007669"/>
    <property type="project" value="UniProtKB-EC"/>
</dbReference>
<keyword evidence="9 12" id="KW-0560">Oxidoreductase</keyword>
<dbReference type="InterPro" id="IPR002734">
    <property type="entry name" value="RibDG_C"/>
</dbReference>
<dbReference type="InterPro" id="IPR050765">
    <property type="entry name" value="Riboflavin_Biosynth_HTPR"/>
</dbReference>
<dbReference type="InterPro" id="IPR011549">
    <property type="entry name" value="RibD_C"/>
</dbReference>
<dbReference type="EC" id="1.1.1.193" evidence="12"/>
<comment type="cofactor">
    <cofactor evidence="1">
        <name>Zn(2+)</name>
        <dbReference type="ChEBI" id="CHEBI:29105"/>
    </cofactor>
</comment>
<sequence length="355" mass="38016">MRQALALAEKGLYSSKPNPRVGCVIVKDDVVVGEGWHLQAGGPHAEIVALEQAGAASRGAQLYVSLEPCNHTGRTGPCVVALLDAGIKRVVVGAIDPNPKVAGKGIQSLQQSGVEVLSGVCESEARTLNPGFELRMLKGRPLVRVKVAATMDGRTAAMDGSSKWITSEEARRDVHHYRAQSCALITGIGTVIEDDPRLNARVDAPVKQPLRVVLDGNARLEPNAQLFSVDGPVLIVTSAQPAADYSFDERTECIQMTGNDGRVDLDQLLTLLAEKKVNEVMVEAGAGVAGAFIAKDMVDEIIVYSSPDILGSSGRGMFVIRGIRNIDNRVRFEIKNISRLGRDLKVIYGRSDATD</sequence>
<dbReference type="UniPathway" id="UPA00275">
    <property type="reaction ID" value="UER00401"/>
</dbReference>
<keyword evidence="5" id="KW-0479">Metal-binding</keyword>
<evidence type="ECO:0000259" key="11">
    <source>
        <dbReference type="PROSITE" id="PS51747"/>
    </source>
</evidence>
<dbReference type="PROSITE" id="PS51747">
    <property type="entry name" value="CYT_DCMP_DEAMINASES_2"/>
    <property type="match status" value="1"/>
</dbReference>
<dbReference type="InterPro" id="IPR004794">
    <property type="entry name" value="Eubact_RibD"/>
</dbReference>
<dbReference type="GO" id="GO:0008703">
    <property type="term" value="F:5-amino-6-(5-phosphoribosylamino)uracil reductase activity"/>
    <property type="evidence" value="ECO:0007669"/>
    <property type="project" value="UniProtKB-EC"/>
</dbReference>
<keyword evidence="4" id="KW-0686">Riboflavin biosynthesis</keyword>
<dbReference type="Gene3D" id="3.40.430.10">
    <property type="entry name" value="Dihydrofolate Reductase, subunit A"/>
    <property type="match status" value="1"/>
</dbReference>
<evidence type="ECO:0000256" key="5">
    <source>
        <dbReference type="ARBA" id="ARBA00022723"/>
    </source>
</evidence>
<dbReference type="Pfam" id="PF00383">
    <property type="entry name" value="dCMP_cyt_deam_1"/>
    <property type="match status" value="1"/>
</dbReference>
<dbReference type="SUPFAM" id="SSF53597">
    <property type="entry name" value="Dihydrofolate reductase-like"/>
    <property type="match status" value="1"/>
</dbReference>